<accession>A0A4R8T401</accession>
<dbReference type="Pfam" id="PF24883">
    <property type="entry name" value="NPHP3_N"/>
    <property type="match status" value="1"/>
</dbReference>
<dbReference type="EMBL" id="QAPF01000318">
    <property type="protein sequence ID" value="TEA11820.1"/>
    <property type="molecule type" value="Genomic_DNA"/>
</dbReference>
<dbReference type="PANTHER" id="PTHR10039">
    <property type="entry name" value="AMELOGENIN"/>
    <property type="match status" value="1"/>
</dbReference>
<proteinExistence type="predicted"/>
<evidence type="ECO:0000313" key="3">
    <source>
        <dbReference type="EMBL" id="TEA11820.1"/>
    </source>
</evidence>
<reference evidence="3 4" key="1">
    <citation type="submission" date="2018-11" db="EMBL/GenBank/DDBJ databases">
        <title>Genome sequence and assembly of Colletotrichum sidae.</title>
        <authorList>
            <person name="Gan P."/>
            <person name="Shirasu K."/>
        </authorList>
    </citation>
    <scope>NUCLEOTIDE SEQUENCE [LARGE SCALE GENOMIC DNA]</scope>
    <source>
        <strain evidence="3 4">CBS 518.97</strain>
    </source>
</reference>
<feature type="domain" description="Nephrocystin 3-like N-terminal" evidence="2">
    <location>
        <begin position="106"/>
        <end position="206"/>
    </location>
</feature>
<name>A0A4R8T401_9PEZI</name>
<gene>
    <name evidence="3" type="ORF">C8034_v007117</name>
</gene>
<keyword evidence="4" id="KW-1185">Reference proteome</keyword>
<keyword evidence="1" id="KW-0677">Repeat</keyword>
<evidence type="ECO:0000256" key="1">
    <source>
        <dbReference type="ARBA" id="ARBA00022737"/>
    </source>
</evidence>
<comment type="caution">
    <text evidence="3">The sequence shown here is derived from an EMBL/GenBank/DDBJ whole genome shotgun (WGS) entry which is preliminary data.</text>
</comment>
<dbReference type="AlphaFoldDB" id="A0A4R8T401"/>
<evidence type="ECO:0000259" key="2">
    <source>
        <dbReference type="Pfam" id="PF24883"/>
    </source>
</evidence>
<organism evidence="3 4">
    <name type="scientific">Colletotrichum sidae</name>
    <dbReference type="NCBI Taxonomy" id="1347389"/>
    <lineage>
        <taxon>Eukaryota</taxon>
        <taxon>Fungi</taxon>
        <taxon>Dikarya</taxon>
        <taxon>Ascomycota</taxon>
        <taxon>Pezizomycotina</taxon>
        <taxon>Sordariomycetes</taxon>
        <taxon>Hypocreomycetidae</taxon>
        <taxon>Glomerellales</taxon>
        <taxon>Glomerellaceae</taxon>
        <taxon>Colletotrichum</taxon>
        <taxon>Colletotrichum orbiculare species complex</taxon>
    </lineage>
</organism>
<dbReference type="Proteomes" id="UP000295604">
    <property type="component" value="Unassembled WGS sequence"/>
</dbReference>
<evidence type="ECO:0000313" key="4">
    <source>
        <dbReference type="Proteomes" id="UP000295604"/>
    </source>
</evidence>
<sequence length="484" mass="54585">MAEAYGLAASVFATIQIADRVIGLCKQYIQGVKEARADLRAILVETSTIKATLETVKSVIDLDAGQSDSLGGLEGPLGPVESCRKAIAELEELLASASRATPSGSKRRKIQATYESLAWPFKREKARGLLEELAMQKSTITLTLTADSFLTNFLITIEHALEHFDTVYVTIDALDESQSRGNLLKVVRDLMTDFRFSKIHLLATSREYLDIEKVMEPISMEVSMKNPFLDDDIRTYTVACINREGRMMSWTQQLRDETVEALVEGAKGMFRWVVCQVDMLKRVRGNGDAIREELRRLPKTLDETYTRIFDQIPKEDAMFVDVALGWMYFCHYLNDGRFLRRDLTLRIEVLANAVQWEVARASARGRNSACDSRLLREACGCLISVTGDDEVVSFAHYTILEFLESRSAPDSPESWRLDNLVPKFEESTLQAVVQVTEEDVREGFEETFIRKSPFRTFAMFCISKSIALVARAGHKLSPQKMAPI</sequence>
<protein>
    <recommendedName>
        <fullName evidence="2">Nephrocystin 3-like N-terminal domain-containing protein</fullName>
    </recommendedName>
</protein>
<dbReference type="PANTHER" id="PTHR10039:SF16">
    <property type="entry name" value="GPI INOSITOL-DEACYLASE"/>
    <property type="match status" value="1"/>
</dbReference>
<dbReference type="InterPro" id="IPR056884">
    <property type="entry name" value="NPHP3-like_N"/>
</dbReference>